<dbReference type="SUPFAM" id="SSF52113">
    <property type="entry name" value="BRCT domain"/>
    <property type="match status" value="1"/>
</dbReference>
<evidence type="ECO:0000259" key="2">
    <source>
        <dbReference type="PROSITE" id="PS50172"/>
    </source>
</evidence>
<organism evidence="3 4">
    <name type="scientific">Riccia sorocarpa</name>
    <dbReference type="NCBI Taxonomy" id="122646"/>
    <lineage>
        <taxon>Eukaryota</taxon>
        <taxon>Viridiplantae</taxon>
        <taxon>Streptophyta</taxon>
        <taxon>Embryophyta</taxon>
        <taxon>Marchantiophyta</taxon>
        <taxon>Marchantiopsida</taxon>
        <taxon>Marchantiidae</taxon>
        <taxon>Marchantiales</taxon>
        <taxon>Ricciaceae</taxon>
        <taxon>Riccia</taxon>
    </lineage>
</organism>
<feature type="domain" description="BRCT" evidence="2">
    <location>
        <begin position="352"/>
        <end position="441"/>
    </location>
</feature>
<evidence type="ECO:0000313" key="3">
    <source>
        <dbReference type="EMBL" id="KAL3675889.1"/>
    </source>
</evidence>
<feature type="region of interest" description="Disordered" evidence="1">
    <location>
        <begin position="222"/>
        <end position="286"/>
    </location>
</feature>
<sequence length="493" mass="55223">MDGGLGWPHLTAIADAFLLRNATKILKRSEEKWVLLADAIIRSALRTSSRTTEIRNWTTSQVLLGLNSFKTNLSPTLDRMLATWFKTKKRLRWVGGIGNFPIQASPKFILEVARMTGNFNPDEIKLLAAAIRRARLKNTRDLPVIAGHHQSLASFLREDVTVITPTLHTALTSWRMRSRPPWPPNLAGKMPTGGRGLGLLIRARPITPGLFPLPLEKPTIMNLGSSRTNGTRMKRRPTGAIDGKCSGKDELHTGPKFDSGDTSGETQRNAQPAYTQPQTTRTDTENQSTALAANSMAPDDDPPWTTEDMVQWDQLLLQEPRDQNSHNNTARRRITRNGALDPLTIAVFDRVVAVVIEGGIPGVRMAVLMQHLAEKGGTRRQHVNSNTTHIVANSWKHVEERFEHNEKMLKRVAAKFKIVHFDWLTECLKAGVTVEEQDFSLVPNAERDAREEAAALLLQQQLFEEEEDLEIEKIVESLRKAQARAEAKNLRTP</sequence>
<reference evidence="3 4" key="1">
    <citation type="submission" date="2024-09" db="EMBL/GenBank/DDBJ databases">
        <title>Chromosome-scale assembly of Riccia sorocarpa.</title>
        <authorList>
            <person name="Paukszto L."/>
        </authorList>
    </citation>
    <scope>NUCLEOTIDE SEQUENCE [LARGE SCALE GENOMIC DNA]</scope>
    <source>
        <strain evidence="3">LP-2024</strain>
        <tissue evidence="3">Aerial parts of the thallus</tissue>
    </source>
</reference>
<name>A0ABD3GFC5_9MARC</name>
<dbReference type="Pfam" id="PF00533">
    <property type="entry name" value="BRCT"/>
    <property type="match status" value="1"/>
</dbReference>
<evidence type="ECO:0000256" key="1">
    <source>
        <dbReference type="SAM" id="MobiDB-lite"/>
    </source>
</evidence>
<accession>A0ABD3GFC5</accession>
<keyword evidence="4" id="KW-1185">Reference proteome</keyword>
<dbReference type="PROSITE" id="PS50172">
    <property type="entry name" value="BRCT"/>
    <property type="match status" value="1"/>
</dbReference>
<dbReference type="SMART" id="SM00292">
    <property type="entry name" value="BRCT"/>
    <property type="match status" value="1"/>
</dbReference>
<dbReference type="CDD" id="cd00027">
    <property type="entry name" value="BRCT"/>
    <property type="match status" value="1"/>
</dbReference>
<proteinExistence type="predicted"/>
<dbReference type="InterPro" id="IPR001357">
    <property type="entry name" value="BRCT_dom"/>
</dbReference>
<gene>
    <name evidence="3" type="ORF">R1sor_025837</name>
</gene>
<dbReference type="AlphaFoldDB" id="A0ABD3GFC5"/>
<dbReference type="Gene3D" id="3.40.50.10190">
    <property type="entry name" value="BRCT domain"/>
    <property type="match status" value="1"/>
</dbReference>
<dbReference type="Proteomes" id="UP001633002">
    <property type="component" value="Unassembled WGS sequence"/>
</dbReference>
<feature type="compositionally biased region" description="Polar residues" evidence="1">
    <location>
        <begin position="260"/>
        <end position="286"/>
    </location>
</feature>
<comment type="caution">
    <text evidence="3">The sequence shown here is derived from an EMBL/GenBank/DDBJ whole genome shotgun (WGS) entry which is preliminary data.</text>
</comment>
<evidence type="ECO:0000313" key="4">
    <source>
        <dbReference type="Proteomes" id="UP001633002"/>
    </source>
</evidence>
<dbReference type="InterPro" id="IPR036420">
    <property type="entry name" value="BRCT_dom_sf"/>
</dbReference>
<feature type="compositionally biased region" description="Polar residues" evidence="1">
    <location>
        <begin position="222"/>
        <end position="231"/>
    </location>
</feature>
<feature type="compositionally biased region" description="Basic and acidic residues" evidence="1">
    <location>
        <begin position="245"/>
        <end position="259"/>
    </location>
</feature>
<protein>
    <recommendedName>
        <fullName evidence="2">BRCT domain-containing protein</fullName>
    </recommendedName>
</protein>
<dbReference type="EMBL" id="JBJQOH010000008">
    <property type="protein sequence ID" value="KAL3675889.1"/>
    <property type="molecule type" value="Genomic_DNA"/>
</dbReference>